<reference evidence="2 3" key="1">
    <citation type="submission" date="2016-08" db="EMBL/GenBank/DDBJ databases">
        <title>A Parts List for Fungal Cellulosomes Revealed by Comparative Genomics.</title>
        <authorList>
            <consortium name="DOE Joint Genome Institute"/>
            <person name="Haitjema C.H."/>
            <person name="Gilmore S.P."/>
            <person name="Henske J.K."/>
            <person name="Solomon K.V."/>
            <person name="De Groot R."/>
            <person name="Kuo A."/>
            <person name="Mondo S.J."/>
            <person name="Salamov A.A."/>
            <person name="Labutti K."/>
            <person name="Zhao Z."/>
            <person name="Chiniquy J."/>
            <person name="Barry K."/>
            <person name="Brewer H.M."/>
            <person name="Purvine S.O."/>
            <person name="Wright A.T."/>
            <person name="Boxma B."/>
            <person name="Van Alen T."/>
            <person name="Hackstein J.H."/>
            <person name="Baker S.E."/>
            <person name="Grigoriev I.V."/>
            <person name="O'Malley M.A."/>
        </authorList>
    </citation>
    <scope>NUCLEOTIDE SEQUENCE [LARGE SCALE GENOMIC DNA]</scope>
    <source>
        <strain evidence="2 3">G1</strain>
    </source>
</reference>
<keyword evidence="3" id="KW-1185">Reference proteome</keyword>
<gene>
    <name evidence="2" type="ORF">LY90DRAFT_498842</name>
</gene>
<protein>
    <submittedName>
        <fullName evidence="2">Uncharacterized protein</fullName>
    </submittedName>
</protein>
<feature type="region of interest" description="Disordered" evidence="1">
    <location>
        <begin position="18"/>
        <end position="45"/>
    </location>
</feature>
<feature type="compositionally biased region" description="Polar residues" evidence="1">
    <location>
        <begin position="69"/>
        <end position="78"/>
    </location>
</feature>
<organism evidence="2 3">
    <name type="scientific">Neocallimastix californiae</name>
    <dbReference type="NCBI Taxonomy" id="1754190"/>
    <lineage>
        <taxon>Eukaryota</taxon>
        <taxon>Fungi</taxon>
        <taxon>Fungi incertae sedis</taxon>
        <taxon>Chytridiomycota</taxon>
        <taxon>Chytridiomycota incertae sedis</taxon>
        <taxon>Neocallimastigomycetes</taxon>
        <taxon>Neocallimastigales</taxon>
        <taxon>Neocallimastigaceae</taxon>
        <taxon>Neocallimastix</taxon>
    </lineage>
</organism>
<feature type="compositionally biased region" description="Basic and acidic residues" evidence="1">
    <location>
        <begin position="99"/>
        <end position="123"/>
    </location>
</feature>
<proteinExistence type="predicted"/>
<feature type="region of interest" description="Disordered" evidence="1">
    <location>
        <begin position="69"/>
        <end position="123"/>
    </location>
</feature>
<dbReference type="AlphaFoldDB" id="A0A1Y2FSN6"/>
<dbReference type="Proteomes" id="UP000193920">
    <property type="component" value="Unassembled WGS sequence"/>
</dbReference>
<sequence>MPEVRYLNDDSTITKYMDLEPRPMSAPANLERSSINESDSESSLEYDENITINLKKNFVNIEKSFSQSNSPILKNNMENGIADKTKNKSKLMNNKKGSIQHDNDIEKDSLSDDNDIFDRTIGE</sequence>
<evidence type="ECO:0000313" key="3">
    <source>
        <dbReference type="Proteomes" id="UP000193920"/>
    </source>
</evidence>
<dbReference type="EMBL" id="MCOG01000002">
    <property type="protein sequence ID" value="ORY86607.1"/>
    <property type="molecule type" value="Genomic_DNA"/>
</dbReference>
<accession>A0A1Y2FSN6</accession>
<evidence type="ECO:0000313" key="2">
    <source>
        <dbReference type="EMBL" id="ORY86607.1"/>
    </source>
</evidence>
<name>A0A1Y2FSN6_9FUNG</name>
<evidence type="ECO:0000256" key="1">
    <source>
        <dbReference type="SAM" id="MobiDB-lite"/>
    </source>
</evidence>
<comment type="caution">
    <text evidence="2">The sequence shown here is derived from an EMBL/GenBank/DDBJ whole genome shotgun (WGS) entry which is preliminary data.</text>
</comment>